<dbReference type="RefSeq" id="XP_038059720.1">
    <property type="nucleotide sequence ID" value="XM_038203792.1"/>
</dbReference>
<dbReference type="AlphaFoldDB" id="A0A914A7F6"/>
<organism evidence="2 3">
    <name type="scientific">Patiria miniata</name>
    <name type="common">Bat star</name>
    <name type="synonym">Asterina miniata</name>
    <dbReference type="NCBI Taxonomy" id="46514"/>
    <lineage>
        <taxon>Eukaryota</taxon>
        <taxon>Metazoa</taxon>
        <taxon>Echinodermata</taxon>
        <taxon>Eleutherozoa</taxon>
        <taxon>Asterozoa</taxon>
        <taxon>Asteroidea</taxon>
        <taxon>Valvatacea</taxon>
        <taxon>Valvatida</taxon>
        <taxon>Asterinidae</taxon>
        <taxon>Patiria</taxon>
    </lineage>
</organism>
<dbReference type="OMA" id="ICDGSIP"/>
<evidence type="ECO:0000313" key="3">
    <source>
        <dbReference type="Proteomes" id="UP000887568"/>
    </source>
</evidence>
<dbReference type="PANTHER" id="PTHR16356:SF1">
    <property type="entry name" value="TRANSMEMBRANE AND COILED-COIL DOMAIN-CONTAINING PROTEIN 6"/>
    <property type="match status" value="1"/>
</dbReference>
<evidence type="ECO:0000256" key="1">
    <source>
        <dbReference type="SAM" id="SignalP"/>
    </source>
</evidence>
<name>A0A914A7F6_PATMI</name>
<dbReference type="OrthoDB" id="21522at2759"/>
<keyword evidence="3" id="KW-1185">Reference proteome</keyword>
<dbReference type="InterPro" id="IPR000225">
    <property type="entry name" value="Armadillo"/>
</dbReference>
<dbReference type="Gene3D" id="1.25.10.10">
    <property type="entry name" value="Leucine-rich Repeat Variant"/>
    <property type="match status" value="1"/>
</dbReference>
<evidence type="ECO:0000313" key="2">
    <source>
        <dbReference type="EnsemblMetazoa" id="XP_038059720.1"/>
    </source>
</evidence>
<dbReference type="Proteomes" id="UP000887568">
    <property type="component" value="Unplaced"/>
</dbReference>
<sequence>MFYHLLFFLLQSPVPSVVQSAAFALSNLARGKDANLKALMDAGIAESLIHLMDLDTDQGTMAEAAWTLAYLTAGGEYEQTFVSLGLIPRVVAALDKLSQQTPHDSAVVTPLVRCLGNICSGPEELVTMATGDGSLLPSIGRLLHSDHRHIKKETLWALSNMTEVSSVCQQLVSLGLLPGIVSCLENTYDIKREAVVCLCNLAYQGPALCQVLLQHGAFPGVINMLKNQDTDAIGLALGFADLILKNDSSAKHLFEEHGGLKLLEPLEYHNNPEIHKQVAEFLEAHFYQDDEHK</sequence>
<keyword evidence="1" id="KW-0732">Signal</keyword>
<dbReference type="InterPro" id="IPR011989">
    <property type="entry name" value="ARM-like"/>
</dbReference>
<dbReference type="PANTHER" id="PTHR16356">
    <property type="entry name" value="TRANSMEMBRANE AND COILED-COIL DOMAIN-CONTAINING PROTEIN 6 TMCO6"/>
    <property type="match status" value="1"/>
</dbReference>
<feature type="signal peptide" evidence="1">
    <location>
        <begin position="1"/>
        <end position="20"/>
    </location>
</feature>
<dbReference type="EnsemblMetazoa" id="XM_038203792.1">
    <property type="protein sequence ID" value="XP_038059720.1"/>
    <property type="gene ID" value="LOC119730766"/>
</dbReference>
<dbReference type="InterPro" id="IPR016024">
    <property type="entry name" value="ARM-type_fold"/>
</dbReference>
<feature type="chain" id="PRO_5037356839" evidence="1">
    <location>
        <begin position="21"/>
        <end position="293"/>
    </location>
</feature>
<dbReference type="SUPFAM" id="SSF48371">
    <property type="entry name" value="ARM repeat"/>
    <property type="match status" value="1"/>
</dbReference>
<dbReference type="GeneID" id="119730766"/>
<proteinExistence type="predicted"/>
<dbReference type="SMART" id="SM00185">
    <property type="entry name" value="ARM"/>
    <property type="match status" value="4"/>
</dbReference>
<reference evidence="2" key="1">
    <citation type="submission" date="2022-11" db="UniProtKB">
        <authorList>
            <consortium name="EnsemblMetazoa"/>
        </authorList>
    </citation>
    <scope>IDENTIFICATION</scope>
</reference>
<accession>A0A914A7F6</accession>
<protein>
    <submittedName>
        <fullName evidence="2">Uncharacterized protein</fullName>
    </submittedName>
</protein>